<reference evidence="2 3" key="1">
    <citation type="submission" date="2020-08" db="EMBL/GenBank/DDBJ databases">
        <title>Genomic Encyclopedia of Archaeal and Bacterial Type Strains, Phase II (KMG-II): from individual species to whole genera.</title>
        <authorList>
            <person name="Goeker M."/>
        </authorList>
    </citation>
    <scope>NUCLEOTIDE SEQUENCE [LARGE SCALE GENOMIC DNA]</scope>
    <source>
        <strain evidence="2 3">DSM 43850</strain>
    </source>
</reference>
<dbReference type="Proteomes" id="UP000517916">
    <property type="component" value="Unassembled WGS sequence"/>
</dbReference>
<organism evidence="2 3">
    <name type="scientific">Kutzneria viridogrisea</name>
    <dbReference type="NCBI Taxonomy" id="47990"/>
    <lineage>
        <taxon>Bacteria</taxon>
        <taxon>Bacillati</taxon>
        <taxon>Actinomycetota</taxon>
        <taxon>Actinomycetes</taxon>
        <taxon>Pseudonocardiales</taxon>
        <taxon>Pseudonocardiaceae</taxon>
        <taxon>Kutzneria</taxon>
    </lineage>
</organism>
<dbReference type="InterPro" id="IPR023393">
    <property type="entry name" value="START-like_dom_sf"/>
</dbReference>
<evidence type="ECO:0000313" key="3">
    <source>
        <dbReference type="Proteomes" id="UP000517916"/>
    </source>
</evidence>
<protein>
    <recommendedName>
        <fullName evidence="1">Coenzyme Q-binding protein COQ10 START domain-containing protein</fullName>
    </recommendedName>
</protein>
<dbReference type="CDD" id="cd07820">
    <property type="entry name" value="SRPBCC_3"/>
    <property type="match status" value="1"/>
</dbReference>
<keyword evidence="3" id="KW-1185">Reference proteome</keyword>
<accession>A0ABR6BNM8</accession>
<proteinExistence type="predicted"/>
<dbReference type="InterPro" id="IPR005031">
    <property type="entry name" value="COQ10_START"/>
</dbReference>
<dbReference type="Gene3D" id="3.30.530.20">
    <property type="match status" value="1"/>
</dbReference>
<comment type="caution">
    <text evidence="2">The sequence shown here is derived from an EMBL/GenBank/DDBJ whole genome shotgun (WGS) entry which is preliminary data.</text>
</comment>
<name>A0ABR6BNM8_9PSEU</name>
<gene>
    <name evidence="2" type="ORF">BC739_005707</name>
</gene>
<evidence type="ECO:0000313" key="2">
    <source>
        <dbReference type="EMBL" id="MBA8928490.1"/>
    </source>
</evidence>
<feature type="domain" description="Coenzyme Q-binding protein COQ10 START" evidence="1">
    <location>
        <begin position="11"/>
        <end position="128"/>
    </location>
</feature>
<evidence type="ECO:0000259" key="1">
    <source>
        <dbReference type="Pfam" id="PF03364"/>
    </source>
</evidence>
<sequence>MAKFVATSALPQPVAEVFDWHTRPGAMRRLTPPWEPVRIRQEAADLTEGSRAVLELDVPGPLAPRWVARHTGYRPPYEFVDVQEHGPFRRWEHHHRFEPGPGGGTTMIDEVEYDLPLLGLVKPLVEARLHRMFRYRHEQVRADLAAHDRLGPYSPLRVAVTGPEEPIGLALKALLSTAGHQVVTDRADAVIDLDACTVTRGERTVRLRYPRGEPVRRRLAVFAAGTDPVEWVTLEDLIGLYHFALIRSEVSGEVRATAPQTVPLREFTRLAGAPRATPPCGGPAPRGDYVFRYNALVPALHQLTGHQ</sequence>
<dbReference type="SUPFAM" id="SSF55961">
    <property type="entry name" value="Bet v1-like"/>
    <property type="match status" value="1"/>
</dbReference>
<dbReference type="RefSeq" id="WP_025356434.1">
    <property type="nucleotide sequence ID" value="NZ_BAAABQ010000073.1"/>
</dbReference>
<dbReference type="EMBL" id="JACJID010000004">
    <property type="protein sequence ID" value="MBA8928490.1"/>
    <property type="molecule type" value="Genomic_DNA"/>
</dbReference>
<dbReference type="Pfam" id="PF03364">
    <property type="entry name" value="Polyketide_cyc"/>
    <property type="match status" value="1"/>
</dbReference>